<keyword evidence="3" id="KW-1185">Reference proteome</keyword>
<dbReference type="PANTHER" id="PTHR43991">
    <property type="entry name" value="WD REPEAT PROTEIN (AFU_ORTHOLOGUE AFUA_8G05640)-RELATED"/>
    <property type="match status" value="1"/>
</dbReference>
<evidence type="ECO:0000313" key="2">
    <source>
        <dbReference type="EMBL" id="ORY99557.1"/>
    </source>
</evidence>
<protein>
    <submittedName>
        <fullName evidence="2">Transducin/WD-40 repeat-containing protein</fullName>
    </submittedName>
</protein>
<dbReference type="STRING" id="90262.A0A1X2HLP1"/>
<sequence length="415" mass="47071">MNHPPNEESIPFYDHMFSVFPQNTFDQVTDTMYQEGVDMQGIIWSQQRINREYYRNQRVKEYDSYLSLKKDKGDLTVEESIKNQAVKQVQKDQRFYEFKYAKLKESCRIGHFQLRNLLWAPSKNSVHYISGNTVRQWSPQRKVSKEILDLDNTKTNYCRTIKVSSMVSKEGIIFVGGFSGDYVLHQVDGDERTHCGIISDQSTGIVNHADIITSKNGNQKVLVSDNDMKTRILDVHSLSVEQTLSFPFPVNCSTISPDKHALCVVGDTTETHILDISSGKVISVLDDHHDFSFTCCYSPDGKTLATGNQDKTTRIYDVRNLSKSLHVIGANVGAIRSLHFSNDGRRLAMAEPIDFVHIFDTSDYKSCQVIDFFGDIAGVAFTPDDQALMIANSDDRVGGIFEFQKNQNDTPLFII</sequence>
<dbReference type="PROSITE" id="PS50294">
    <property type="entry name" value="WD_REPEATS_REGION"/>
    <property type="match status" value="1"/>
</dbReference>
<dbReference type="SUPFAM" id="SSF50978">
    <property type="entry name" value="WD40 repeat-like"/>
    <property type="match status" value="1"/>
</dbReference>
<keyword evidence="1" id="KW-0853">WD repeat</keyword>
<accession>A0A1X2HLP1</accession>
<dbReference type="EMBL" id="MCGE01000061">
    <property type="protein sequence ID" value="ORY99557.1"/>
    <property type="molecule type" value="Genomic_DNA"/>
</dbReference>
<proteinExistence type="predicted"/>
<dbReference type="PANTHER" id="PTHR43991:SF12">
    <property type="entry name" value="WD REPEAT PROTEIN (AFU_ORTHOLOGUE AFUA_8G05640)"/>
    <property type="match status" value="1"/>
</dbReference>
<dbReference type="AlphaFoldDB" id="A0A1X2HLP1"/>
<dbReference type="Proteomes" id="UP000193560">
    <property type="component" value="Unassembled WGS sequence"/>
</dbReference>
<dbReference type="SMART" id="SM00320">
    <property type="entry name" value="WD40"/>
    <property type="match status" value="4"/>
</dbReference>
<dbReference type="PROSITE" id="PS50082">
    <property type="entry name" value="WD_REPEATS_2"/>
    <property type="match status" value="1"/>
</dbReference>
<dbReference type="OrthoDB" id="20669at2759"/>
<feature type="repeat" description="WD" evidence="1">
    <location>
        <begin position="285"/>
        <end position="320"/>
    </location>
</feature>
<evidence type="ECO:0000256" key="1">
    <source>
        <dbReference type="PROSITE-ProRule" id="PRU00221"/>
    </source>
</evidence>
<dbReference type="Pfam" id="PF00400">
    <property type="entry name" value="WD40"/>
    <property type="match status" value="1"/>
</dbReference>
<evidence type="ECO:0000313" key="3">
    <source>
        <dbReference type="Proteomes" id="UP000193560"/>
    </source>
</evidence>
<dbReference type="InterPro" id="IPR001680">
    <property type="entry name" value="WD40_rpt"/>
</dbReference>
<comment type="caution">
    <text evidence="2">The sequence shown here is derived from an EMBL/GenBank/DDBJ whole genome shotgun (WGS) entry which is preliminary data.</text>
</comment>
<name>A0A1X2HLP1_9FUNG</name>
<dbReference type="Gene3D" id="2.130.10.10">
    <property type="entry name" value="YVTN repeat-like/Quinoprotein amine dehydrogenase"/>
    <property type="match status" value="1"/>
</dbReference>
<gene>
    <name evidence="2" type="ORF">BCR42DRAFT_430196</name>
</gene>
<reference evidence="2 3" key="1">
    <citation type="submission" date="2016-07" db="EMBL/GenBank/DDBJ databases">
        <title>Pervasive Adenine N6-methylation of Active Genes in Fungi.</title>
        <authorList>
            <consortium name="DOE Joint Genome Institute"/>
            <person name="Mondo S.J."/>
            <person name="Dannebaum R.O."/>
            <person name="Kuo R.C."/>
            <person name="Labutti K."/>
            <person name="Haridas S."/>
            <person name="Kuo A."/>
            <person name="Salamov A."/>
            <person name="Ahrendt S.R."/>
            <person name="Lipzen A."/>
            <person name="Sullivan W."/>
            <person name="Andreopoulos W.B."/>
            <person name="Clum A."/>
            <person name="Lindquist E."/>
            <person name="Daum C."/>
            <person name="Ramamoorthy G.K."/>
            <person name="Gryganskyi A."/>
            <person name="Culley D."/>
            <person name="Magnuson J.K."/>
            <person name="James T.Y."/>
            <person name="O'Malley M.A."/>
            <person name="Stajich J.E."/>
            <person name="Spatafora J.W."/>
            <person name="Visel A."/>
            <person name="Grigoriev I.V."/>
        </authorList>
    </citation>
    <scope>NUCLEOTIDE SEQUENCE [LARGE SCALE GENOMIC DNA]</scope>
    <source>
        <strain evidence="2 3">NRRL 1336</strain>
    </source>
</reference>
<dbReference type="InterPro" id="IPR036322">
    <property type="entry name" value="WD40_repeat_dom_sf"/>
</dbReference>
<dbReference type="InterPro" id="IPR015943">
    <property type="entry name" value="WD40/YVTN_repeat-like_dom_sf"/>
</dbReference>
<organism evidence="2 3">
    <name type="scientific">Absidia repens</name>
    <dbReference type="NCBI Taxonomy" id="90262"/>
    <lineage>
        <taxon>Eukaryota</taxon>
        <taxon>Fungi</taxon>
        <taxon>Fungi incertae sedis</taxon>
        <taxon>Mucoromycota</taxon>
        <taxon>Mucoromycotina</taxon>
        <taxon>Mucoromycetes</taxon>
        <taxon>Mucorales</taxon>
        <taxon>Cunninghamellaceae</taxon>
        <taxon>Absidia</taxon>
    </lineage>
</organism>